<organism evidence="3 4">
    <name type="scientific">Somion occarium</name>
    <dbReference type="NCBI Taxonomy" id="3059160"/>
    <lineage>
        <taxon>Eukaryota</taxon>
        <taxon>Fungi</taxon>
        <taxon>Dikarya</taxon>
        <taxon>Basidiomycota</taxon>
        <taxon>Agaricomycotina</taxon>
        <taxon>Agaricomycetes</taxon>
        <taxon>Polyporales</taxon>
        <taxon>Cerrenaceae</taxon>
        <taxon>Somion</taxon>
    </lineage>
</organism>
<sequence>MILLIVYVFLALCSLGASTPILWDGRAPFNLTSPDLDSSTGPYLTVVKGSTENASHYSNLHGHALHPTPLWNKVLLIPAEQVISVSIDNTSVFIPGSGPPQLGFRRTEFIAAVNGDHDDLNPVLESGTTVFHFSIKKDERRPLNYSHEYQIVFIEPSEGTHVFGIQLGSPFTNPTGKLPAKNAHSFKVLDHDLNVLFTAPFTSGSWHHFAIQVDWTNKTLAVFYSKDASPLRPVTRLVPNLSVASGASDQGDFHFGVLKVRGQLAIESDFAWHLPQLPLVNPADRPADRGDVVHHGIQEGTTEGLLYSGVFVESVSRGVSIGNSLLARPIS</sequence>
<dbReference type="Gene3D" id="2.60.120.1160">
    <property type="match status" value="1"/>
</dbReference>
<dbReference type="Pfam" id="PF18271">
    <property type="entry name" value="GH131_N"/>
    <property type="match status" value="1"/>
</dbReference>
<evidence type="ECO:0000256" key="1">
    <source>
        <dbReference type="SAM" id="SignalP"/>
    </source>
</evidence>
<feature type="signal peptide" evidence="1">
    <location>
        <begin position="1"/>
        <end position="18"/>
    </location>
</feature>
<protein>
    <recommendedName>
        <fullName evidence="2">Glycoside hydrolase 131 catalytic N-terminal domain-containing protein</fullName>
    </recommendedName>
</protein>
<dbReference type="PANTHER" id="PTHR34612:SF2">
    <property type="entry name" value="GLYCOSIDE HYDROLASE 131 CATALYTIC N-TERMINAL DOMAIN-CONTAINING PROTEIN"/>
    <property type="match status" value="1"/>
</dbReference>
<gene>
    <name evidence="3" type="ORF">GFSPODELE1_LOCUS9427</name>
</gene>
<dbReference type="InterPro" id="IPR041524">
    <property type="entry name" value="GH131_N"/>
</dbReference>
<feature type="chain" id="PRO_5046888157" description="Glycoside hydrolase 131 catalytic N-terminal domain-containing protein" evidence="1">
    <location>
        <begin position="19"/>
        <end position="331"/>
    </location>
</feature>
<name>A0ABP1E380_9APHY</name>
<evidence type="ECO:0000313" key="3">
    <source>
        <dbReference type="EMBL" id="CAL1713698.1"/>
    </source>
</evidence>
<keyword evidence="1" id="KW-0732">Signal</keyword>
<proteinExistence type="predicted"/>
<dbReference type="EMBL" id="OZ037950">
    <property type="protein sequence ID" value="CAL1713698.1"/>
    <property type="molecule type" value="Genomic_DNA"/>
</dbReference>
<evidence type="ECO:0000259" key="2">
    <source>
        <dbReference type="Pfam" id="PF18271"/>
    </source>
</evidence>
<accession>A0ABP1E380</accession>
<reference evidence="4" key="1">
    <citation type="submission" date="2024-04" db="EMBL/GenBank/DDBJ databases">
        <authorList>
            <person name="Shaw F."/>
            <person name="Minotto A."/>
        </authorList>
    </citation>
    <scope>NUCLEOTIDE SEQUENCE [LARGE SCALE GENOMIC DNA]</scope>
</reference>
<evidence type="ECO:0000313" key="4">
    <source>
        <dbReference type="Proteomes" id="UP001497453"/>
    </source>
</evidence>
<dbReference type="PANTHER" id="PTHR34612">
    <property type="entry name" value="GH131_N DOMAIN-CONTAINING PROTEIN"/>
    <property type="match status" value="1"/>
</dbReference>
<dbReference type="Proteomes" id="UP001497453">
    <property type="component" value="Chromosome 7"/>
</dbReference>
<keyword evidence="4" id="KW-1185">Reference proteome</keyword>
<feature type="domain" description="Glycoside hydrolase 131 catalytic N-terminal" evidence="2">
    <location>
        <begin position="21"/>
        <end position="317"/>
    </location>
</feature>